<organism evidence="2 3">
    <name type="scientific">Circinella minor</name>
    <dbReference type="NCBI Taxonomy" id="1195481"/>
    <lineage>
        <taxon>Eukaryota</taxon>
        <taxon>Fungi</taxon>
        <taxon>Fungi incertae sedis</taxon>
        <taxon>Mucoromycota</taxon>
        <taxon>Mucoromycotina</taxon>
        <taxon>Mucoromycetes</taxon>
        <taxon>Mucorales</taxon>
        <taxon>Lichtheimiaceae</taxon>
        <taxon>Circinella</taxon>
    </lineage>
</organism>
<comment type="caution">
    <text evidence="2">The sequence shown here is derived from an EMBL/GenBank/DDBJ whole genome shotgun (WGS) entry which is preliminary data.</text>
</comment>
<evidence type="ECO:0000256" key="1">
    <source>
        <dbReference type="SAM" id="MobiDB-lite"/>
    </source>
</evidence>
<sequence length="180" mass="20923">MLTHQQEDQQKHQPVLPSFHTFCKTIEEQTPPPTPAPTSIIHNNIDQRHSNNRNTKNHIRTTSMPTRLPSQQIELQQKQRLSLEVLLDAIELDQSMYDAYQHEWSKTNIIRSTQVQDYQQNHQRNAATAAIAACRRKRSKSAPGIPRWRTPYSAPKCRNVSVQQIAESIVQKHIEYARKK</sequence>
<accession>A0A8H7SA96</accession>
<evidence type="ECO:0000313" key="2">
    <source>
        <dbReference type="EMBL" id="KAG2225664.1"/>
    </source>
</evidence>
<feature type="compositionally biased region" description="Polar residues" evidence="1">
    <location>
        <begin position="60"/>
        <end position="70"/>
    </location>
</feature>
<protein>
    <submittedName>
        <fullName evidence="2">Uncharacterized protein</fullName>
    </submittedName>
</protein>
<dbReference type="Proteomes" id="UP000646827">
    <property type="component" value="Unassembled WGS sequence"/>
</dbReference>
<feature type="region of interest" description="Disordered" evidence="1">
    <location>
        <begin position="29"/>
        <end position="70"/>
    </location>
</feature>
<gene>
    <name evidence="2" type="ORF">INT45_012136</name>
</gene>
<name>A0A8H7SA96_9FUNG</name>
<dbReference type="EMBL" id="JAEPRB010000025">
    <property type="protein sequence ID" value="KAG2225664.1"/>
    <property type="molecule type" value="Genomic_DNA"/>
</dbReference>
<proteinExistence type="predicted"/>
<reference evidence="2 3" key="1">
    <citation type="submission" date="2020-12" db="EMBL/GenBank/DDBJ databases">
        <title>Metabolic potential, ecology and presence of endohyphal bacteria is reflected in genomic diversity of Mucoromycotina.</title>
        <authorList>
            <person name="Muszewska A."/>
            <person name="Okrasinska A."/>
            <person name="Steczkiewicz K."/>
            <person name="Drgas O."/>
            <person name="Orlowska M."/>
            <person name="Perlinska-Lenart U."/>
            <person name="Aleksandrzak-Piekarczyk T."/>
            <person name="Szatraj K."/>
            <person name="Zielenkiewicz U."/>
            <person name="Pilsyk S."/>
            <person name="Malc E."/>
            <person name="Mieczkowski P."/>
            <person name="Kruszewska J.S."/>
            <person name="Biernat P."/>
            <person name="Pawlowska J."/>
        </authorList>
    </citation>
    <scope>NUCLEOTIDE SEQUENCE [LARGE SCALE GENOMIC DNA]</scope>
    <source>
        <strain evidence="2 3">CBS 142.35</strain>
    </source>
</reference>
<keyword evidence="3" id="KW-1185">Reference proteome</keyword>
<evidence type="ECO:0000313" key="3">
    <source>
        <dbReference type="Proteomes" id="UP000646827"/>
    </source>
</evidence>
<dbReference type="AlphaFoldDB" id="A0A8H7SA96"/>
<dbReference type="OrthoDB" id="2350158at2759"/>